<dbReference type="SUPFAM" id="SSF52833">
    <property type="entry name" value="Thioredoxin-like"/>
    <property type="match status" value="1"/>
</dbReference>
<dbReference type="EC" id="2.5.1.18" evidence="2"/>
<dbReference type="Gene3D" id="3.40.30.10">
    <property type="entry name" value="Glutaredoxin"/>
    <property type="match status" value="1"/>
</dbReference>
<sequence length="278" mass="31732">MTKPIAVSCPVSLNASSASLNCKKLTLKLAPGPDSWKVKLILEELQAFYIIESFKFDEMKNPPFININPNGRAPAIVDPNTNLTLWGSGAIIQYLIEVYDTEKKLTYNHTQRASPTQPVPPLPDERARPVLRPSRMVDITPYFADCSTSSTPGEDPLRHRPICRRSRRTLGVLNTVLEGRTWLVGEKITFADLVFVPWNGRLDYLLPEEDYLATYPNVKAWQQRIEKRPSWKECIELRDRLMDEQGLQPNGIPEGVSDIKDYEELIAKNAEEQRRLQE</sequence>
<keyword evidence="3" id="KW-0808">Transferase</keyword>
<reference evidence="7 8" key="1">
    <citation type="submission" date="2018-02" db="EMBL/GenBank/DDBJ databases">
        <title>The genomes of Aspergillus section Nigri reveals drivers in fungal speciation.</title>
        <authorList>
            <consortium name="DOE Joint Genome Institute"/>
            <person name="Vesth T.C."/>
            <person name="Nybo J."/>
            <person name="Theobald S."/>
            <person name="Brandl J."/>
            <person name="Frisvad J.C."/>
            <person name="Nielsen K.F."/>
            <person name="Lyhne E.K."/>
            <person name="Kogle M.E."/>
            <person name="Kuo A."/>
            <person name="Riley R."/>
            <person name="Clum A."/>
            <person name="Nolan M."/>
            <person name="Lipzen A."/>
            <person name="Salamov A."/>
            <person name="Henrissat B."/>
            <person name="Wiebenga A."/>
            <person name="De vries R.P."/>
            <person name="Grigoriev I.V."/>
            <person name="Mortensen U.H."/>
            <person name="Andersen M.R."/>
            <person name="Baker S.E."/>
        </authorList>
    </citation>
    <scope>NUCLEOTIDE SEQUENCE [LARGE SCALE GENOMIC DNA]</scope>
    <source>
        <strain evidence="7 8">CBS 101889</strain>
    </source>
</reference>
<evidence type="ECO:0000256" key="3">
    <source>
        <dbReference type="ARBA" id="ARBA00022679"/>
    </source>
</evidence>
<gene>
    <name evidence="7" type="ORF">BO97DRAFT_426754</name>
</gene>
<evidence type="ECO:0000259" key="5">
    <source>
        <dbReference type="PROSITE" id="PS50404"/>
    </source>
</evidence>
<accession>A0A395HRV9</accession>
<dbReference type="InterPro" id="IPR004045">
    <property type="entry name" value="Glutathione_S-Trfase_N"/>
</dbReference>
<evidence type="ECO:0000256" key="2">
    <source>
        <dbReference type="ARBA" id="ARBA00012452"/>
    </source>
</evidence>
<dbReference type="EMBL" id="KZ824297">
    <property type="protein sequence ID" value="RAL10229.1"/>
    <property type="molecule type" value="Genomic_DNA"/>
</dbReference>
<dbReference type="InterPro" id="IPR036282">
    <property type="entry name" value="Glutathione-S-Trfase_C_sf"/>
</dbReference>
<dbReference type="RefSeq" id="XP_025549383.1">
    <property type="nucleotide sequence ID" value="XM_025697154.1"/>
</dbReference>
<dbReference type="InterPro" id="IPR004046">
    <property type="entry name" value="GST_C"/>
</dbReference>
<dbReference type="AlphaFoldDB" id="A0A395HRV9"/>
<dbReference type="InterPro" id="IPR036249">
    <property type="entry name" value="Thioredoxin-like_sf"/>
</dbReference>
<feature type="domain" description="GST N-terminal" evidence="5">
    <location>
        <begin position="22"/>
        <end position="103"/>
    </location>
</feature>
<dbReference type="Pfam" id="PF00043">
    <property type="entry name" value="GST_C"/>
    <property type="match status" value="1"/>
</dbReference>
<evidence type="ECO:0000256" key="4">
    <source>
        <dbReference type="ARBA" id="ARBA00047960"/>
    </source>
</evidence>
<dbReference type="PROSITE" id="PS50405">
    <property type="entry name" value="GST_CTER"/>
    <property type="match status" value="1"/>
</dbReference>
<dbReference type="SUPFAM" id="SSF47616">
    <property type="entry name" value="GST C-terminal domain-like"/>
    <property type="match status" value="1"/>
</dbReference>
<dbReference type="PANTHER" id="PTHR44051:SF20">
    <property type="entry name" value="GLUTATHIONE TRANSFERASE 1 (EUROFUNG)"/>
    <property type="match status" value="1"/>
</dbReference>
<dbReference type="PANTHER" id="PTHR44051">
    <property type="entry name" value="GLUTATHIONE S-TRANSFERASE-RELATED"/>
    <property type="match status" value="1"/>
</dbReference>
<dbReference type="Pfam" id="PF13409">
    <property type="entry name" value="GST_N_2"/>
    <property type="match status" value="1"/>
</dbReference>
<evidence type="ECO:0000313" key="7">
    <source>
        <dbReference type="EMBL" id="RAL10229.1"/>
    </source>
</evidence>
<dbReference type="GeneID" id="37201443"/>
<protein>
    <recommendedName>
        <fullName evidence="2">glutathione transferase</fullName>
        <ecNumber evidence="2">2.5.1.18</ecNumber>
    </recommendedName>
</protein>
<evidence type="ECO:0000259" key="6">
    <source>
        <dbReference type="PROSITE" id="PS50405"/>
    </source>
</evidence>
<dbReference type="GO" id="GO:0004364">
    <property type="term" value="F:glutathione transferase activity"/>
    <property type="evidence" value="ECO:0007669"/>
    <property type="project" value="UniProtKB-EC"/>
</dbReference>
<name>A0A395HRV9_ASPHC</name>
<dbReference type="STRING" id="1450537.A0A395HRV9"/>
<comment type="similarity">
    <text evidence="1">Belongs to the GST superfamily.</text>
</comment>
<evidence type="ECO:0000313" key="8">
    <source>
        <dbReference type="Proteomes" id="UP000248961"/>
    </source>
</evidence>
<evidence type="ECO:0000256" key="1">
    <source>
        <dbReference type="ARBA" id="ARBA00007409"/>
    </source>
</evidence>
<dbReference type="PROSITE" id="PS50404">
    <property type="entry name" value="GST_NTER"/>
    <property type="match status" value="1"/>
</dbReference>
<comment type="catalytic activity">
    <reaction evidence="4">
        <text>RX + glutathione = an S-substituted glutathione + a halide anion + H(+)</text>
        <dbReference type="Rhea" id="RHEA:16437"/>
        <dbReference type="ChEBI" id="CHEBI:15378"/>
        <dbReference type="ChEBI" id="CHEBI:16042"/>
        <dbReference type="ChEBI" id="CHEBI:17792"/>
        <dbReference type="ChEBI" id="CHEBI:57925"/>
        <dbReference type="ChEBI" id="CHEBI:90779"/>
        <dbReference type="EC" id="2.5.1.18"/>
    </reaction>
</comment>
<dbReference type="Proteomes" id="UP000248961">
    <property type="component" value="Unassembled WGS sequence"/>
</dbReference>
<dbReference type="InterPro" id="IPR010987">
    <property type="entry name" value="Glutathione-S-Trfase_C-like"/>
</dbReference>
<dbReference type="VEuPathDB" id="FungiDB:BO97DRAFT_426754"/>
<proteinExistence type="inferred from homology"/>
<keyword evidence="8" id="KW-1185">Reference proteome</keyword>
<dbReference type="OrthoDB" id="422574at2759"/>
<dbReference type="Gene3D" id="1.20.1050.10">
    <property type="match status" value="1"/>
</dbReference>
<feature type="domain" description="GST C-terminal" evidence="6">
    <location>
        <begin position="122"/>
        <end position="245"/>
    </location>
</feature>
<organism evidence="7 8">
    <name type="scientific">Aspergillus homomorphus (strain CBS 101889)</name>
    <dbReference type="NCBI Taxonomy" id="1450537"/>
    <lineage>
        <taxon>Eukaryota</taxon>
        <taxon>Fungi</taxon>
        <taxon>Dikarya</taxon>
        <taxon>Ascomycota</taxon>
        <taxon>Pezizomycotina</taxon>
        <taxon>Eurotiomycetes</taxon>
        <taxon>Eurotiomycetidae</taxon>
        <taxon>Eurotiales</taxon>
        <taxon>Aspergillaceae</taxon>
        <taxon>Aspergillus</taxon>
        <taxon>Aspergillus subgen. Circumdati</taxon>
    </lineage>
</organism>